<protein>
    <recommendedName>
        <fullName evidence="11">Vacuolar-sorting protein SNF8</fullName>
    </recommendedName>
</protein>
<reference evidence="9 10" key="1">
    <citation type="journal article" date="2011" name="J. Gen. Appl. Microbiol.">
        <title>Draft genome sequencing of the enigmatic yeast Saitoella complicata.</title>
        <authorList>
            <person name="Nishida H."/>
            <person name="Hamamoto M."/>
            <person name="Sugiyama J."/>
        </authorList>
    </citation>
    <scope>NUCLEOTIDE SEQUENCE [LARGE SCALE GENOMIC DNA]</scope>
    <source>
        <strain evidence="9 10">NRRL Y-17804</strain>
    </source>
</reference>
<comment type="similarity">
    <text evidence="3">Belongs to the SNF8 family.</text>
</comment>
<dbReference type="STRING" id="698492.A0A0E9NKA7"/>
<dbReference type="InterPro" id="IPR036390">
    <property type="entry name" value="WH_DNA-bd_sf"/>
</dbReference>
<proteinExistence type="inferred from homology"/>
<dbReference type="EMBL" id="BACD03000029">
    <property type="protein sequence ID" value="GAO50121.1"/>
    <property type="molecule type" value="Genomic_DNA"/>
</dbReference>
<keyword evidence="7" id="KW-0653">Protein transport</keyword>
<dbReference type="GO" id="GO:0000814">
    <property type="term" value="C:ESCRT II complex"/>
    <property type="evidence" value="ECO:0007669"/>
    <property type="project" value="InterPro"/>
</dbReference>
<evidence type="ECO:0000256" key="7">
    <source>
        <dbReference type="ARBA" id="ARBA00022927"/>
    </source>
</evidence>
<comment type="subcellular location">
    <subcellularLocation>
        <location evidence="2">Cytoplasm</location>
    </subcellularLocation>
    <subcellularLocation>
        <location evidence="1">Endosome membrane</location>
        <topology evidence="1">Peripheral membrane protein</topology>
    </subcellularLocation>
</comment>
<evidence type="ECO:0000256" key="2">
    <source>
        <dbReference type="ARBA" id="ARBA00004496"/>
    </source>
</evidence>
<dbReference type="FunFam" id="1.10.10.10:FF:000085">
    <property type="entry name" value="Vacuolar-sorting protein SNF8"/>
    <property type="match status" value="1"/>
</dbReference>
<dbReference type="OMA" id="QIVEVCM"/>
<dbReference type="PANTHER" id="PTHR12806:SF0">
    <property type="entry name" value="VACUOLAR-SORTING PROTEIN SNF8"/>
    <property type="match status" value="1"/>
</dbReference>
<evidence type="ECO:0000256" key="1">
    <source>
        <dbReference type="ARBA" id="ARBA00004481"/>
    </source>
</evidence>
<evidence type="ECO:0000256" key="8">
    <source>
        <dbReference type="ARBA" id="ARBA00023136"/>
    </source>
</evidence>
<evidence type="ECO:0000313" key="9">
    <source>
        <dbReference type="EMBL" id="GAO50121.1"/>
    </source>
</evidence>
<keyword evidence="6" id="KW-0967">Endosome</keyword>
<dbReference type="InterPro" id="IPR036388">
    <property type="entry name" value="WH-like_DNA-bd_sf"/>
</dbReference>
<keyword evidence="8" id="KW-0472">Membrane</keyword>
<dbReference type="PIRSF" id="PIRSF017215">
    <property type="entry name" value="ESCRT2_Vps22"/>
    <property type="match status" value="1"/>
</dbReference>
<dbReference type="PANTHER" id="PTHR12806">
    <property type="entry name" value="EAP30 SUBUNIT OF ELL COMPLEX"/>
    <property type="match status" value="1"/>
</dbReference>
<keyword evidence="5" id="KW-0963">Cytoplasm</keyword>
<evidence type="ECO:0000256" key="6">
    <source>
        <dbReference type="ARBA" id="ARBA00022753"/>
    </source>
</evidence>
<evidence type="ECO:0000256" key="5">
    <source>
        <dbReference type="ARBA" id="ARBA00022490"/>
    </source>
</evidence>
<dbReference type="Gene3D" id="6.10.140.180">
    <property type="match status" value="1"/>
</dbReference>
<dbReference type="Proteomes" id="UP000033140">
    <property type="component" value="Unassembled WGS sequence"/>
</dbReference>
<dbReference type="InterPro" id="IPR040608">
    <property type="entry name" value="Snf8/Vps36"/>
</dbReference>
<sequence>MQRRGVGLAAFDRDQQQRSQYQELGSALLKTHIDELTSQLATFQSTLSSFATLHAREIRSDPEFREKFSRMCAAIGVDPLSSGRGGKGGIKGWSEMLGVGDFYYELAVRIVEVCRRTRQENGGLIELGQVRGLISARLQRAGGNPVTDEDIIRAVKTLQPLGKGIEIVTIGSTKMIRSVPRELSNDQATVLEAAQLLGFVSKSMLVINLQWDHARASTVLDDLMSNSLVWVDDQGEELEYYSKKATHKRGQHRQHKSQQWLQVTVLGPDKATEPLRLPRLSLTLQSSIEDIMRRDVGL</sequence>
<gene>
    <name evidence="9" type="ORF">G7K_4256-t1</name>
</gene>
<dbReference type="InterPro" id="IPR016689">
    <property type="entry name" value="ESCRT-2_cplx_Snf8"/>
</dbReference>
<reference evidence="9 10" key="3">
    <citation type="journal article" date="2015" name="Genome Announc.">
        <title>Draft Genome Sequence of the Archiascomycetous Yeast Saitoella complicata.</title>
        <authorList>
            <person name="Yamauchi K."/>
            <person name="Kondo S."/>
            <person name="Hamamoto M."/>
            <person name="Takahashi Y."/>
            <person name="Ogura Y."/>
            <person name="Hayashi T."/>
            <person name="Nishida H."/>
        </authorList>
    </citation>
    <scope>NUCLEOTIDE SEQUENCE [LARGE SCALE GENOMIC DNA]</scope>
    <source>
        <strain evidence="9 10">NRRL Y-17804</strain>
    </source>
</reference>
<accession>A0A0E9NKA7</accession>
<evidence type="ECO:0008006" key="11">
    <source>
        <dbReference type="Google" id="ProtNLM"/>
    </source>
</evidence>
<reference evidence="9 10" key="2">
    <citation type="journal article" date="2014" name="J. Gen. Appl. Microbiol.">
        <title>The early diverging ascomycetous budding yeast Saitoella complicata has three histone deacetylases belonging to the Clr6, Hos2, and Rpd3 lineages.</title>
        <authorList>
            <person name="Nishida H."/>
            <person name="Matsumoto T."/>
            <person name="Kondo S."/>
            <person name="Hamamoto M."/>
            <person name="Yoshikawa H."/>
        </authorList>
    </citation>
    <scope>NUCLEOTIDE SEQUENCE [LARGE SCALE GENOMIC DNA]</scope>
    <source>
        <strain evidence="9 10">NRRL Y-17804</strain>
    </source>
</reference>
<dbReference type="Pfam" id="PF04157">
    <property type="entry name" value="EAP30"/>
    <property type="match status" value="1"/>
</dbReference>
<evidence type="ECO:0000313" key="10">
    <source>
        <dbReference type="Proteomes" id="UP000033140"/>
    </source>
</evidence>
<comment type="caution">
    <text evidence="9">The sequence shown here is derived from an EMBL/GenBank/DDBJ whole genome shotgun (WGS) entry which is preliminary data.</text>
</comment>
<keyword evidence="10" id="KW-1185">Reference proteome</keyword>
<evidence type="ECO:0000256" key="4">
    <source>
        <dbReference type="ARBA" id="ARBA00022448"/>
    </source>
</evidence>
<dbReference type="Gene3D" id="1.10.10.10">
    <property type="entry name" value="Winged helix-like DNA-binding domain superfamily/Winged helix DNA-binding domain"/>
    <property type="match status" value="2"/>
</dbReference>
<dbReference type="FunFam" id="1.10.10.10:FF:000397">
    <property type="entry name" value="Vacuolar-sorting protein SNF8"/>
    <property type="match status" value="1"/>
</dbReference>
<organism evidence="9 10">
    <name type="scientific">Saitoella complicata (strain BCRC 22490 / CBS 7301 / JCM 7358 / NBRC 10748 / NRRL Y-17804)</name>
    <dbReference type="NCBI Taxonomy" id="698492"/>
    <lineage>
        <taxon>Eukaryota</taxon>
        <taxon>Fungi</taxon>
        <taxon>Dikarya</taxon>
        <taxon>Ascomycota</taxon>
        <taxon>Taphrinomycotina</taxon>
        <taxon>Taphrinomycotina incertae sedis</taxon>
        <taxon>Saitoella</taxon>
    </lineage>
</organism>
<name>A0A0E9NKA7_SAICN</name>
<evidence type="ECO:0000256" key="3">
    <source>
        <dbReference type="ARBA" id="ARBA00009834"/>
    </source>
</evidence>
<dbReference type="GO" id="GO:0043328">
    <property type="term" value="P:protein transport to vacuole involved in ubiquitin-dependent protein catabolic process via the multivesicular body sorting pathway"/>
    <property type="evidence" value="ECO:0007669"/>
    <property type="project" value="TreeGrafter"/>
</dbReference>
<dbReference type="AlphaFoldDB" id="A0A0E9NKA7"/>
<dbReference type="SUPFAM" id="SSF46785">
    <property type="entry name" value="Winged helix' DNA-binding domain"/>
    <property type="match status" value="2"/>
</dbReference>
<keyword evidence="4" id="KW-0813">Transport</keyword>